<evidence type="ECO:0000256" key="2">
    <source>
        <dbReference type="ARBA" id="ARBA00022475"/>
    </source>
</evidence>
<keyword evidence="6" id="KW-0675">Receptor</keyword>
<evidence type="ECO:0000313" key="9">
    <source>
        <dbReference type="EMBL" id="CAH0392961.1"/>
    </source>
</evidence>
<evidence type="ECO:0000256" key="4">
    <source>
        <dbReference type="ARBA" id="ARBA00022989"/>
    </source>
</evidence>
<accession>A0A9P0F7J1</accession>
<dbReference type="GO" id="GO:0005886">
    <property type="term" value="C:plasma membrane"/>
    <property type="evidence" value="ECO:0007669"/>
    <property type="project" value="UniProtKB-SubCell"/>
</dbReference>
<dbReference type="AlphaFoldDB" id="A0A9P0F7J1"/>
<name>A0A9P0F7J1_BEMTA</name>
<evidence type="ECO:0008006" key="11">
    <source>
        <dbReference type="Google" id="ProtNLM"/>
    </source>
</evidence>
<dbReference type="PANTHER" id="PTHR42643:SF38">
    <property type="entry name" value="IONOTROPIC RECEPTOR 100A"/>
    <property type="match status" value="1"/>
</dbReference>
<feature type="transmembrane region" description="Helical" evidence="8">
    <location>
        <begin position="194"/>
        <end position="218"/>
    </location>
</feature>
<dbReference type="Proteomes" id="UP001152759">
    <property type="component" value="Chromosome 7"/>
</dbReference>
<evidence type="ECO:0000256" key="3">
    <source>
        <dbReference type="ARBA" id="ARBA00022692"/>
    </source>
</evidence>
<keyword evidence="3 8" id="KW-0812">Transmembrane</keyword>
<comment type="subcellular location">
    <subcellularLocation>
        <location evidence="1">Cell membrane</location>
        <topology evidence="1">Multi-pass membrane protein</topology>
    </subcellularLocation>
</comment>
<proteinExistence type="predicted"/>
<keyword evidence="5 8" id="KW-0472">Membrane</keyword>
<dbReference type="PANTHER" id="PTHR42643">
    <property type="entry name" value="IONOTROPIC RECEPTOR 20A-RELATED"/>
    <property type="match status" value="1"/>
</dbReference>
<evidence type="ECO:0000256" key="7">
    <source>
        <dbReference type="ARBA" id="ARBA00023180"/>
    </source>
</evidence>
<evidence type="ECO:0000313" key="10">
    <source>
        <dbReference type="Proteomes" id="UP001152759"/>
    </source>
</evidence>
<evidence type="ECO:0000256" key="6">
    <source>
        <dbReference type="ARBA" id="ARBA00023170"/>
    </source>
</evidence>
<reference evidence="9" key="1">
    <citation type="submission" date="2021-12" db="EMBL/GenBank/DDBJ databases">
        <authorList>
            <person name="King R."/>
        </authorList>
    </citation>
    <scope>NUCLEOTIDE SEQUENCE</scope>
</reference>
<evidence type="ECO:0000256" key="8">
    <source>
        <dbReference type="SAM" id="Phobius"/>
    </source>
</evidence>
<gene>
    <name evidence="9" type="ORF">BEMITA_LOCUS11418</name>
</gene>
<organism evidence="9 10">
    <name type="scientific">Bemisia tabaci</name>
    <name type="common">Sweetpotato whitefly</name>
    <name type="synonym">Aleurodes tabaci</name>
    <dbReference type="NCBI Taxonomy" id="7038"/>
    <lineage>
        <taxon>Eukaryota</taxon>
        <taxon>Metazoa</taxon>
        <taxon>Ecdysozoa</taxon>
        <taxon>Arthropoda</taxon>
        <taxon>Hexapoda</taxon>
        <taxon>Insecta</taxon>
        <taxon>Pterygota</taxon>
        <taxon>Neoptera</taxon>
        <taxon>Paraneoptera</taxon>
        <taxon>Hemiptera</taxon>
        <taxon>Sternorrhyncha</taxon>
        <taxon>Aleyrodoidea</taxon>
        <taxon>Aleyrodidae</taxon>
        <taxon>Aleyrodinae</taxon>
        <taxon>Bemisia</taxon>
    </lineage>
</organism>
<feature type="transmembrane region" description="Helical" evidence="8">
    <location>
        <begin position="116"/>
        <end position="139"/>
    </location>
</feature>
<dbReference type="InterPro" id="IPR052192">
    <property type="entry name" value="Insect_Ionotropic_Sensory_Rcpt"/>
</dbReference>
<sequence>MNGKSVGFYSLTAGDGHPFNTAGDLCTQIGLLYDVIEMMTCRRNGSFREIDLRFDVSADLQNSRNFELGLKYGVAVLGVEVAGIFASLKDDFDVSPAIETCQLSILVPRKGFVPQYFAIFYCFSPTVWIFVWVTFTFLITVHRAFVFIQQKYFLHVNTNEDNNDATPTVMTIYRYILGISQPRLVLIELLTGKIIFFNIVFPTMVLTTLFLSGMVTLLNERIRYHDMNTLDEIKQADLLVQSSDLFDDLMLLADQPFDWIEQKLSDTFLFRCARLDCVFEDDVEKFMKNISLNDEDDETKLARGEVDAILKSDAFLARTPTQLSKYNNELFFDESTGRVYEFHRVEEYIYSYPKVLLMLRNNFYREEINDGIMRYVESGILGSMTDSTRQRVLQNFQHSQEEEIGGKPKPFSMTDLKIAFICLVIDPYDSHMPHTFSNNENPESYELTKCKQSLQTHNLA</sequence>
<keyword evidence="7" id="KW-0325">Glycoprotein</keyword>
<protein>
    <recommendedName>
        <fullName evidence="11">Ionotropic receptor</fullName>
    </recommendedName>
</protein>
<dbReference type="EMBL" id="OU963868">
    <property type="protein sequence ID" value="CAH0392961.1"/>
    <property type="molecule type" value="Genomic_DNA"/>
</dbReference>
<keyword evidence="2" id="KW-1003">Cell membrane</keyword>
<keyword evidence="4 8" id="KW-1133">Transmembrane helix</keyword>
<evidence type="ECO:0000256" key="1">
    <source>
        <dbReference type="ARBA" id="ARBA00004651"/>
    </source>
</evidence>
<evidence type="ECO:0000256" key="5">
    <source>
        <dbReference type="ARBA" id="ARBA00023136"/>
    </source>
</evidence>
<keyword evidence="10" id="KW-1185">Reference proteome</keyword>